<sequence length="87" mass="10190">MKETYHISYLKIAHKGSSSHRQEILSSKLCGCFYCKKTYPPSEIFEWINDINGETAICPKCGIDAVLSSKYPIEDNRFLNEMNRYWF</sequence>
<dbReference type="AlphaFoldDB" id="F4CBA7"/>
<dbReference type="KEGG" id="shg:Sph21_5023"/>
<name>F4CBA7_SPHS2</name>
<dbReference type="EMBL" id="CP002584">
    <property type="protein sequence ID" value="ADZ81518.1"/>
    <property type="molecule type" value="Genomic_DNA"/>
</dbReference>
<dbReference type="STRING" id="743722.Sph21_5023"/>
<accession>F4CBA7</accession>
<dbReference type="HOGENOM" id="CLU_169035_0_0_10"/>
<organism evidence="1">
    <name type="scientific">Sphingobacterium sp. (strain 21)</name>
    <dbReference type="NCBI Taxonomy" id="743722"/>
    <lineage>
        <taxon>Bacteria</taxon>
        <taxon>Pseudomonadati</taxon>
        <taxon>Bacteroidota</taxon>
        <taxon>Sphingobacteriia</taxon>
        <taxon>Sphingobacteriales</taxon>
        <taxon>Sphingobacteriaceae</taxon>
        <taxon>Sphingobacterium</taxon>
    </lineage>
</organism>
<protein>
    <submittedName>
        <fullName evidence="1">Conserved hypothetical cytosolic protein</fullName>
    </submittedName>
</protein>
<reference evidence="1" key="1">
    <citation type="submission" date="2011-03" db="EMBL/GenBank/DDBJ databases">
        <title>Complete sequence of Sphingobacterium sp. 21.</title>
        <authorList>
            <consortium name="US DOE Joint Genome Institute"/>
            <person name="Lucas S."/>
            <person name="Copeland A."/>
            <person name="Lapidus A."/>
            <person name="Cheng J.-F."/>
            <person name="Goodwin L."/>
            <person name="Pitluck S."/>
            <person name="Davenport K."/>
            <person name="Detter J.C."/>
            <person name="Han C."/>
            <person name="Tapia R."/>
            <person name="Land M."/>
            <person name="Hauser L."/>
            <person name="Kyrpides N."/>
            <person name="Ivanova N."/>
            <person name="Ovchinnikova G."/>
            <person name="Pagani I."/>
            <person name="Siebers A.K."/>
            <person name="Allgaier M."/>
            <person name="Thelen M.P."/>
            <person name="Hugenholtz P."/>
            <person name="Woyke T."/>
        </authorList>
    </citation>
    <scope>NUCLEOTIDE SEQUENCE</scope>
    <source>
        <strain evidence="1">21</strain>
    </source>
</reference>
<dbReference type="eggNOG" id="ENOG5032Y5V">
    <property type="taxonomic scope" value="Bacteria"/>
</dbReference>
<gene>
    <name evidence="1" type="ordered locus">Sph21_5023</name>
</gene>
<proteinExistence type="predicted"/>
<evidence type="ECO:0000313" key="1">
    <source>
        <dbReference type="EMBL" id="ADZ81518.1"/>
    </source>
</evidence>
<dbReference type="PATRIC" id="fig|743722.3.peg.5331"/>